<keyword evidence="3" id="KW-0238">DNA-binding</keyword>
<feature type="region of interest" description="Disordered" evidence="10">
    <location>
        <begin position="185"/>
        <end position="220"/>
    </location>
</feature>
<dbReference type="PANTHER" id="PTHR16684">
    <property type="entry name" value="CENTROMERE PROTEIN C"/>
    <property type="match status" value="1"/>
</dbReference>
<dbReference type="GO" id="GO:0019237">
    <property type="term" value="F:centromeric DNA binding"/>
    <property type="evidence" value="ECO:0007669"/>
    <property type="project" value="InterPro"/>
</dbReference>
<evidence type="ECO:0000256" key="10">
    <source>
        <dbReference type="SAM" id="MobiDB-lite"/>
    </source>
</evidence>
<keyword evidence="14" id="KW-1185">Reference proteome</keyword>
<protein>
    <recommendedName>
        <fullName evidence="7">Centromere protein C</fullName>
    </recommendedName>
    <alternativeName>
        <fullName evidence="8">Centromere autoantigen C</fullName>
    </alternativeName>
    <alternativeName>
        <fullName evidence="9">Centromere protein C 1</fullName>
    </alternativeName>
</protein>
<evidence type="ECO:0000256" key="8">
    <source>
        <dbReference type="ARBA" id="ARBA00082151"/>
    </source>
</evidence>
<evidence type="ECO:0000256" key="7">
    <source>
        <dbReference type="ARBA" id="ARBA00068530"/>
    </source>
</evidence>
<dbReference type="FunFam" id="2.60.120.10:FF:000033">
    <property type="entry name" value="Centromere protein C 1"/>
    <property type="match status" value="1"/>
</dbReference>
<comment type="function">
    <text evidence="5">Component of the CENPA-NAC (nucleosome-associated) complex, a complex that plays a central role in assembly of kinetochore proteins, mitotic progression and chromosome segregation. The CENPA-NAC complex recruits the CENPA-CAD (nucleosome distal) complex and may be involved in incorporation of newly synthesized CENPA into centromeres. CENPC recruits DNA methylation and DNMT3B to both centromeric and pericentromeric satellite repeats and regulates the histone code in these regions.</text>
</comment>
<dbReference type="InterPro" id="IPR011051">
    <property type="entry name" value="RmlC_Cupin_sf"/>
</dbReference>
<dbReference type="InterPro" id="IPR028386">
    <property type="entry name" value="CENP-C/Mif2/cnp3"/>
</dbReference>
<comment type="similarity">
    <text evidence="2">Belongs to the CENP-C/MIF2 family.</text>
</comment>
<evidence type="ECO:0000313" key="13">
    <source>
        <dbReference type="EMBL" id="MBZ3871799.1"/>
    </source>
</evidence>
<gene>
    <name evidence="13" type="ORF">SUZIE_114745</name>
</gene>
<keyword evidence="4" id="KW-0539">Nucleus</keyword>
<evidence type="ECO:0000256" key="3">
    <source>
        <dbReference type="ARBA" id="ARBA00023125"/>
    </source>
</evidence>
<dbReference type="Pfam" id="PF11699">
    <property type="entry name" value="CENP-C_C"/>
    <property type="match status" value="1"/>
</dbReference>
<feature type="non-terminal residue" evidence="13">
    <location>
        <position position="1"/>
    </location>
</feature>
<dbReference type="EMBL" id="JAATJV010175000">
    <property type="protein sequence ID" value="MBZ3871799.1"/>
    <property type="molecule type" value="Genomic_DNA"/>
</dbReference>
<dbReference type="Pfam" id="PF15622">
    <property type="entry name" value="CENP_C_N"/>
    <property type="match status" value="1"/>
</dbReference>
<evidence type="ECO:0000256" key="6">
    <source>
        <dbReference type="ARBA" id="ARBA00064952"/>
    </source>
</evidence>
<dbReference type="InterPro" id="IPR028052">
    <property type="entry name" value="CENP-C_N_dom"/>
</dbReference>
<name>A0AA41SS66_SCICA</name>
<evidence type="ECO:0000313" key="14">
    <source>
        <dbReference type="Proteomes" id="UP001166674"/>
    </source>
</evidence>
<evidence type="ECO:0000259" key="11">
    <source>
        <dbReference type="Pfam" id="PF11699"/>
    </source>
</evidence>
<organism evidence="13 14">
    <name type="scientific">Sciurus carolinensis</name>
    <name type="common">Eastern gray squirrel</name>
    <dbReference type="NCBI Taxonomy" id="30640"/>
    <lineage>
        <taxon>Eukaryota</taxon>
        <taxon>Metazoa</taxon>
        <taxon>Chordata</taxon>
        <taxon>Craniata</taxon>
        <taxon>Vertebrata</taxon>
        <taxon>Euteleostomi</taxon>
        <taxon>Mammalia</taxon>
        <taxon>Eutheria</taxon>
        <taxon>Euarchontoglires</taxon>
        <taxon>Glires</taxon>
        <taxon>Rodentia</taxon>
        <taxon>Sciuromorpha</taxon>
        <taxon>Sciuridae</taxon>
        <taxon>Sciurinae</taxon>
        <taxon>Sciurini</taxon>
        <taxon>Sciurus</taxon>
    </lineage>
</organism>
<evidence type="ECO:0000259" key="12">
    <source>
        <dbReference type="Pfam" id="PF15622"/>
    </source>
</evidence>
<dbReference type="GO" id="GO:0051315">
    <property type="term" value="P:attachment of mitotic spindle microtubules to kinetochore"/>
    <property type="evidence" value="ECO:0007669"/>
    <property type="project" value="TreeGrafter"/>
</dbReference>
<feature type="domain" description="Mif2/CENP-C cupin" evidence="11">
    <location>
        <begin position="329"/>
        <end position="397"/>
    </location>
</feature>
<dbReference type="InterPro" id="IPR014710">
    <property type="entry name" value="RmlC-like_jellyroll"/>
</dbReference>
<evidence type="ECO:0000256" key="5">
    <source>
        <dbReference type="ARBA" id="ARBA00053516"/>
    </source>
</evidence>
<feature type="compositionally biased region" description="Polar residues" evidence="10">
    <location>
        <begin position="185"/>
        <end position="200"/>
    </location>
</feature>
<proteinExistence type="inferred from homology"/>
<dbReference type="SUPFAM" id="SSF51182">
    <property type="entry name" value="RmlC-like cupins"/>
    <property type="match status" value="1"/>
</dbReference>
<comment type="subcellular location">
    <subcellularLocation>
        <location evidence="1">Nucleus</location>
    </subcellularLocation>
</comment>
<dbReference type="GO" id="GO:0005634">
    <property type="term" value="C:nucleus"/>
    <property type="evidence" value="ECO:0007669"/>
    <property type="project" value="UniProtKB-SubCell"/>
</dbReference>
<comment type="caution">
    <text evidence="13">The sequence shown here is derived from an EMBL/GenBank/DDBJ whole genome shotgun (WGS) entry which is preliminary data.</text>
</comment>
<sequence>QAHEVLQKIPATDVASRNTPDLKKMSNKKLSGHPNEAEEEFYLSVGSPAILSDAKTSLSQNTISSLAQKRETYSFGNSLNMLSSSTEISLKTKKRLNFEDKDISKKVEMKNKVSEVNNKIPEGPQERKPSETFQKSVQDLEHEIQPQTKKSFSTLFLETVKRKSEFRTTGCYKDQRGIMTAQNVHLKSQTSDPNCKTPTESDLDSGEPKTSVLEESGPSRLKNCLMAGKKNSDVGDEEVQESLVLPSNTPNVRRTKRIRLKPLEYWRGERIDYQETPSENRLVVNLDIPLGDPLQPTLVKDPETRENVLMDLIRPRDTYQFFVEHGELKVFKTLDTPFFSTGKLILGPYEEKGKQHVGHDILVFYVDFGDLLCTLHESPYIITTGDSFYVPSGKNNYRHFISHSYSLHIVAHVQHENGSLSCQNKSTT</sequence>
<feature type="region of interest" description="Disordered" evidence="10">
    <location>
        <begin position="1"/>
        <end position="35"/>
    </location>
</feature>
<accession>A0AA41SS66</accession>
<evidence type="ECO:0000256" key="9">
    <source>
        <dbReference type="ARBA" id="ARBA00083562"/>
    </source>
</evidence>
<dbReference type="GO" id="GO:0005721">
    <property type="term" value="C:pericentric heterochromatin"/>
    <property type="evidence" value="ECO:0007669"/>
    <property type="project" value="UniProtKB-ARBA"/>
</dbReference>
<dbReference type="PANTHER" id="PTHR16684:SF11">
    <property type="entry name" value="CENTROMERE PROTEIN C"/>
    <property type="match status" value="1"/>
</dbReference>
<evidence type="ECO:0000256" key="1">
    <source>
        <dbReference type="ARBA" id="ARBA00004123"/>
    </source>
</evidence>
<feature type="domain" description="Kinetochore assembly subunit CENP-C N-terminal" evidence="12">
    <location>
        <begin position="1"/>
        <end position="166"/>
    </location>
</feature>
<dbReference type="Gene3D" id="2.60.120.10">
    <property type="entry name" value="Jelly Rolls"/>
    <property type="match status" value="1"/>
</dbReference>
<dbReference type="GO" id="GO:0051382">
    <property type="term" value="P:kinetochore assembly"/>
    <property type="evidence" value="ECO:0007669"/>
    <property type="project" value="InterPro"/>
</dbReference>
<dbReference type="Proteomes" id="UP001166674">
    <property type="component" value="Unassembled WGS sequence"/>
</dbReference>
<dbReference type="GO" id="GO:0051455">
    <property type="term" value="P:spindle attachment to meiosis I kinetochore"/>
    <property type="evidence" value="ECO:0007669"/>
    <property type="project" value="TreeGrafter"/>
</dbReference>
<evidence type="ECO:0000256" key="2">
    <source>
        <dbReference type="ARBA" id="ARBA00010291"/>
    </source>
</evidence>
<comment type="subunit">
    <text evidence="6">Oligomer. Component of the CENPA-NAC complex, at least composed of CENPA, CENPC, CENPH, CENPM, CENPN, CENPT and CENPU. The CENPA-NAC complex interacts with the CENPA-CAD complex, composed of CENPI, CENPK, CENPL, CENPO, CENPP, CENPQ, CENPR and CENPS. Binds to DAXX. Interacts with DNMT3B. Interacts directly with CENPA. Identified in a centromere complex containing histones H2A, H2B and H4, and at least CENPA, CENPB, CENPC, CENPT, CENPN, HJURP, SUPT16H, SSRP1 and RSF1. Interacts with MEIKIN.</text>
</comment>
<dbReference type="AlphaFoldDB" id="A0AA41SS66"/>
<dbReference type="GO" id="GO:0000776">
    <property type="term" value="C:kinetochore"/>
    <property type="evidence" value="ECO:0007669"/>
    <property type="project" value="InterPro"/>
</dbReference>
<evidence type="ECO:0000256" key="4">
    <source>
        <dbReference type="ARBA" id="ARBA00023242"/>
    </source>
</evidence>
<reference evidence="13" key="1">
    <citation type="submission" date="2020-03" db="EMBL/GenBank/DDBJ databases">
        <title>Studies in the Genomics of Life Span.</title>
        <authorList>
            <person name="Glass D."/>
        </authorList>
    </citation>
    <scope>NUCLEOTIDE SEQUENCE</scope>
    <source>
        <strain evidence="13">SUZIE</strain>
        <tissue evidence="13">Muscle</tissue>
    </source>
</reference>
<dbReference type="InterPro" id="IPR025974">
    <property type="entry name" value="Mif2/CENP-C_cupin"/>
</dbReference>